<dbReference type="PROSITE" id="PS50041">
    <property type="entry name" value="C_TYPE_LECTIN_2"/>
    <property type="match status" value="1"/>
</dbReference>
<feature type="region of interest" description="Disordered" evidence="3">
    <location>
        <begin position="1"/>
        <end position="46"/>
    </location>
</feature>
<dbReference type="InterPro" id="IPR016187">
    <property type="entry name" value="CTDL_fold"/>
</dbReference>
<organism evidence="6 7">
    <name type="scientific">Gekko japonicus</name>
    <name type="common">Schlegel's Japanese gecko</name>
    <dbReference type="NCBI Taxonomy" id="146911"/>
    <lineage>
        <taxon>Eukaryota</taxon>
        <taxon>Metazoa</taxon>
        <taxon>Chordata</taxon>
        <taxon>Craniata</taxon>
        <taxon>Vertebrata</taxon>
        <taxon>Euteleostomi</taxon>
        <taxon>Lepidosauria</taxon>
        <taxon>Squamata</taxon>
        <taxon>Bifurcata</taxon>
        <taxon>Gekkota</taxon>
        <taxon>Gekkonidae</taxon>
        <taxon>Gekkoninae</taxon>
        <taxon>Gekko</taxon>
    </lineage>
</organism>
<dbReference type="SMART" id="SM00034">
    <property type="entry name" value="CLECT"/>
    <property type="match status" value="1"/>
</dbReference>
<accession>A0ABM1KMI8</accession>
<dbReference type="InterPro" id="IPR001304">
    <property type="entry name" value="C-type_lectin-like"/>
</dbReference>
<reference evidence="7" key="1">
    <citation type="submission" date="2025-08" db="UniProtKB">
        <authorList>
            <consortium name="RefSeq"/>
        </authorList>
    </citation>
    <scope>IDENTIFICATION</scope>
</reference>
<dbReference type="CDD" id="cd03593">
    <property type="entry name" value="CLECT_NK_receptors_like"/>
    <property type="match status" value="1"/>
</dbReference>
<evidence type="ECO:0000256" key="1">
    <source>
        <dbReference type="ARBA" id="ARBA00004401"/>
    </source>
</evidence>
<gene>
    <name evidence="7" type="primary">LOC107117341</name>
</gene>
<dbReference type="PANTHER" id="PTHR45710:SF26">
    <property type="entry name" value="RH26557P"/>
    <property type="match status" value="1"/>
</dbReference>
<proteinExistence type="predicted"/>
<dbReference type="InterPro" id="IPR016186">
    <property type="entry name" value="C-type_lectin-like/link_sf"/>
</dbReference>
<evidence type="ECO:0000313" key="7">
    <source>
        <dbReference type="RefSeq" id="XP_015274925.1"/>
    </source>
</evidence>
<dbReference type="RefSeq" id="XP_015274925.1">
    <property type="nucleotide sequence ID" value="XM_015419439.1"/>
</dbReference>
<dbReference type="InterPro" id="IPR033992">
    <property type="entry name" value="NKR-like_CTLD"/>
</dbReference>
<dbReference type="SUPFAM" id="SSF56436">
    <property type="entry name" value="C-type lectin-like"/>
    <property type="match status" value="1"/>
</dbReference>
<evidence type="ECO:0000313" key="6">
    <source>
        <dbReference type="Proteomes" id="UP000694871"/>
    </source>
</evidence>
<dbReference type="Gene3D" id="3.10.100.10">
    <property type="entry name" value="Mannose-Binding Protein A, subunit A"/>
    <property type="match status" value="1"/>
</dbReference>
<dbReference type="InterPro" id="IPR050828">
    <property type="entry name" value="C-type_lectin/matrix_domain"/>
</dbReference>
<comment type="subcellular location">
    <subcellularLocation>
        <location evidence="1">Cell membrane</location>
        <topology evidence="1">Single-pass type II membrane protein</topology>
    </subcellularLocation>
</comment>
<evidence type="ECO:0000256" key="3">
    <source>
        <dbReference type="SAM" id="MobiDB-lite"/>
    </source>
</evidence>
<sequence>MVATMNHTPSEVTTPLKAVSQKNDSSDPASEQRSPLCNGGSGRNEQNVGRCRLKLRKKDIIIAVLVLWFVSSVIYIIFSHEQKKQLEAEIKHLKAMSTLKPSPTTSCSQGWTPNAEWCYRFSDAESTWDSSHMNCSSYGASLFVMATPEERTFINENKAPAEYWLGLRREAVIGEPWKQPDGSDFNVWFEIKGEGLCASLNDGVVSSTDCDSYRRWICRKPIRAA</sequence>
<feature type="domain" description="C-type lectin" evidence="5">
    <location>
        <begin position="114"/>
        <end position="219"/>
    </location>
</feature>
<keyword evidence="6" id="KW-1185">Reference proteome</keyword>
<keyword evidence="4" id="KW-0812">Transmembrane</keyword>
<name>A0ABM1KMI8_GEKJA</name>
<keyword evidence="2" id="KW-0430">Lectin</keyword>
<evidence type="ECO:0000256" key="2">
    <source>
        <dbReference type="ARBA" id="ARBA00022734"/>
    </source>
</evidence>
<evidence type="ECO:0000259" key="5">
    <source>
        <dbReference type="PROSITE" id="PS50041"/>
    </source>
</evidence>
<evidence type="ECO:0000256" key="4">
    <source>
        <dbReference type="SAM" id="Phobius"/>
    </source>
</evidence>
<keyword evidence="4" id="KW-0472">Membrane</keyword>
<dbReference type="GeneID" id="107117341"/>
<dbReference type="PANTHER" id="PTHR45710">
    <property type="entry name" value="C-TYPE LECTIN DOMAIN-CONTAINING PROTEIN 180"/>
    <property type="match status" value="1"/>
</dbReference>
<dbReference type="Pfam" id="PF00059">
    <property type="entry name" value="Lectin_C"/>
    <property type="match status" value="1"/>
</dbReference>
<keyword evidence="4" id="KW-1133">Transmembrane helix</keyword>
<feature type="transmembrane region" description="Helical" evidence="4">
    <location>
        <begin position="60"/>
        <end position="78"/>
    </location>
</feature>
<protein>
    <submittedName>
        <fullName evidence="7">Early activation antigen CD69-like</fullName>
    </submittedName>
</protein>
<dbReference type="Proteomes" id="UP000694871">
    <property type="component" value="Unplaced"/>
</dbReference>
<feature type="compositionally biased region" description="Polar residues" evidence="3">
    <location>
        <begin position="1"/>
        <end position="13"/>
    </location>
</feature>
<feature type="compositionally biased region" description="Polar residues" evidence="3">
    <location>
        <begin position="20"/>
        <end position="35"/>
    </location>
</feature>